<keyword evidence="3" id="KW-1185">Reference proteome</keyword>
<accession>A0A6G8HZ72</accession>
<dbReference type="KEGG" id="srum:GPZ88_03295"/>
<dbReference type="EMBL" id="CP046875">
    <property type="protein sequence ID" value="QGZ27926.1"/>
    <property type="molecule type" value="Genomic_DNA"/>
</dbReference>
<reference evidence="2 4" key="2">
    <citation type="submission" date="2019-12" db="EMBL/GenBank/DDBJ databases">
        <title>Complete genome sequence of Streptococcus sp. CNU G2 isolated frome Bos taurus coreanae.</title>
        <authorList>
            <person name="Park S.Y."/>
            <person name="Kim J.H."/>
            <person name="Seo S.W."/>
        </authorList>
    </citation>
    <scope>NUCLEOTIDE SEQUENCE [LARGE SCALE GENOMIC DNA]</scope>
    <source>
        <strain evidence="2 4">CNU G2</strain>
    </source>
</reference>
<gene>
    <name evidence="1" type="ORF">GP482_07050</name>
    <name evidence="2" type="ORF">GPZ88_03295</name>
</gene>
<sequence>MTEWKMSELESVKDLTDSDLEKTVGGDNIPLLTGVGDLFKIFKGKNKNHM</sequence>
<dbReference type="EMBL" id="CP046919">
    <property type="protein sequence ID" value="QIM46159.1"/>
    <property type="molecule type" value="Genomic_DNA"/>
</dbReference>
<dbReference type="RefSeq" id="WP_158914538.1">
    <property type="nucleotide sequence ID" value="NZ_CP046875.1"/>
</dbReference>
<evidence type="ECO:0000313" key="4">
    <source>
        <dbReference type="Proteomes" id="UP000503166"/>
    </source>
</evidence>
<reference evidence="1 3" key="1">
    <citation type="submission" date="2019-12" db="EMBL/GenBank/DDBJ databases">
        <title>Complete genome sequence of Streptococcus lutetiensis CNU 77-61 isolated from Capra aegagrus hircus.</title>
        <authorList>
            <person name="Park S.Y."/>
            <person name="Kim J.H."/>
            <person name="Seo S.W."/>
        </authorList>
    </citation>
    <scope>NUCLEOTIDE SEQUENCE [LARGE SCALE GENOMIC DNA]</scope>
    <source>
        <strain evidence="1 3">CNU_77-61</strain>
    </source>
</reference>
<proteinExistence type="predicted"/>
<organism evidence="2 4">
    <name type="scientific">Streptococcus ruminicola</name>
    <dbReference type="NCBI Taxonomy" id="2686210"/>
    <lineage>
        <taxon>Bacteria</taxon>
        <taxon>Bacillati</taxon>
        <taxon>Bacillota</taxon>
        <taxon>Bacilli</taxon>
        <taxon>Lactobacillales</taxon>
        <taxon>Streptococcaceae</taxon>
        <taxon>Streptococcus</taxon>
    </lineage>
</organism>
<name>A0A6G8HZ72_9STRE</name>
<evidence type="ECO:0000313" key="1">
    <source>
        <dbReference type="EMBL" id="QGZ27926.1"/>
    </source>
</evidence>
<evidence type="ECO:0000313" key="2">
    <source>
        <dbReference type="EMBL" id="QIM46159.1"/>
    </source>
</evidence>
<protein>
    <submittedName>
        <fullName evidence="2">Uncharacterized protein</fullName>
    </submittedName>
</protein>
<dbReference type="AlphaFoldDB" id="A0A6G8HZ72"/>
<dbReference type="Proteomes" id="UP000433223">
    <property type="component" value="Chromosome"/>
</dbReference>
<evidence type="ECO:0000313" key="3">
    <source>
        <dbReference type="Proteomes" id="UP000433223"/>
    </source>
</evidence>
<dbReference type="Proteomes" id="UP000503166">
    <property type="component" value="Chromosome"/>
</dbReference>